<dbReference type="GeneID" id="23866673"/>
<organism evidence="1 2">
    <name type="scientific">Trypanosoma brucei gambiense (strain MHOM/CI/86/DAL972)</name>
    <dbReference type="NCBI Taxonomy" id="679716"/>
    <lineage>
        <taxon>Eukaryota</taxon>
        <taxon>Discoba</taxon>
        <taxon>Euglenozoa</taxon>
        <taxon>Kinetoplastea</taxon>
        <taxon>Metakinetoplastina</taxon>
        <taxon>Trypanosomatida</taxon>
        <taxon>Trypanosomatidae</taxon>
        <taxon>Trypanosoma</taxon>
    </lineage>
</organism>
<accession>D0A9L8</accession>
<reference evidence="2" key="1">
    <citation type="journal article" date="2010" name="PLoS Negl. Trop. Dis.">
        <title>The genome sequence of Trypanosoma brucei gambiense, causative agent of chronic human african trypanosomiasis.</title>
        <authorList>
            <person name="Jackson A.P."/>
            <person name="Sanders M."/>
            <person name="Berry A."/>
            <person name="McQuillan J."/>
            <person name="Aslett M.A."/>
            <person name="Quail M.A."/>
            <person name="Chukualim B."/>
            <person name="Capewell P."/>
            <person name="MacLeod A."/>
            <person name="Melville S.E."/>
            <person name="Gibson W."/>
            <person name="Barry J.D."/>
            <person name="Berriman M."/>
            <person name="Hertz-Fowler C."/>
        </authorList>
    </citation>
    <scope>NUCLEOTIDE SEQUENCE [LARGE SCALE GENOMIC DNA]</scope>
    <source>
        <strain evidence="2">MHOM/CI/86/DAL972</strain>
    </source>
</reference>
<protein>
    <submittedName>
        <fullName evidence="1">Uncharacterized protein</fullName>
    </submittedName>
</protein>
<proteinExistence type="predicted"/>
<dbReference type="KEGG" id="tbg:TbgDal_XI14880"/>
<evidence type="ECO:0000313" key="2">
    <source>
        <dbReference type="Proteomes" id="UP000002316"/>
    </source>
</evidence>
<gene>
    <name evidence="1" type="ORF">TbgDal_XI14880</name>
</gene>
<dbReference type="EMBL" id="FN554974">
    <property type="protein sequence ID" value="CBH18369.1"/>
    <property type="molecule type" value="Genomic_DNA"/>
</dbReference>
<dbReference type="Proteomes" id="UP000002316">
    <property type="component" value="Chromosome 11"/>
</dbReference>
<dbReference type="AlphaFoldDB" id="D0A9L8"/>
<name>D0A9L8_TRYB9</name>
<sequence>MEPYANDSRDAAQIGGEGRCHSHIPTLNGSCLSFSVSPIFLPDFGGEKGGNRPQRAGGMLSLCQAAERGVWPYHRPSWSRRTQGYPTIKEMGLIAPKHAKGG</sequence>
<evidence type="ECO:0000313" key="1">
    <source>
        <dbReference type="EMBL" id="CBH18369.1"/>
    </source>
</evidence>
<dbReference type="RefSeq" id="XP_011780633.1">
    <property type="nucleotide sequence ID" value="XM_011782331.1"/>
</dbReference>